<gene>
    <name evidence="2" type="ORF">DDE18_13915</name>
</gene>
<evidence type="ECO:0000313" key="2">
    <source>
        <dbReference type="EMBL" id="PVG82535.1"/>
    </source>
</evidence>
<comment type="caution">
    <text evidence="2">The sequence shown here is derived from an EMBL/GenBank/DDBJ whole genome shotgun (WGS) entry which is preliminary data.</text>
</comment>
<dbReference type="OrthoDB" id="3783159at2"/>
<evidence type="ECO:0000256" key="1">
    <source>
        <dbReference type="SAM" id="SignalP"/>
    </source>
</evidence>
<dbReference type="RefSeq" id="WP_116572840.1">
    <property type="nucleotide sequence ID" value="NZ_QDGZ01000005.1"/>
</dbReference>
<dbReference type="EMBL" id="QDGZ01000005">
    <property type="protein sequence ID" value="PVG82535.1"/>
    <property type="molecule type" value="Genomic_DNA"/>
</dbReference>
<proteinExistence type="predicted"/>
<dbReference type="Proteomes" id="UP000246018">
    <property type="component" value="Unassembled WGS sequence"/>
</dbReference>
<dbReference type="AlphaFoldDB" id="A0A2T8FA14"/>
<organism evidence="2 3">
    <name type="scientific">Nocardioides gansuensis</name>
    <dbReference type="NCBI Taxonomy" id="2138300"/>
    <lineage>
        <taxon>Bacteria</taxon>
        <taxon>Bacillati</taxon>
        <taxon>Actinomycetota</taxon>
        <taxon>Actinomycetes</taxon>
        <taxon>Propionibacteriales</taxon>
        <taxon>Nocardioidaceae</taxon>
        <taxon>Nocardioides</taxon>
    </lineage>
</organism>
<name>A0A2T8FA14_9ACTN</name>
<keyword evidence="3" id="KW-1185">Reference proteome</keyword>
<feature type="signal peptide" evidence="1">
    <location>
        <begin position="1"/>
        <end position="28"/>
    </location>
</feature>
<sequence length="142" mass="15848">MRTIRTLVVALLAAVLGLGVTTIAPAHADSSLPKRVITEEPPGDHQVTYNAFKLKGKVENPVVDAAGTVTYTPYADSKIQLQKKACKKCNWRTVKKFRTDESGIYKTRIYAPKSGRWKWRVKVKGSDGYATTKGTAWTLYFR</sequence>
<reference evidence="2 3" key="1">
    <citation type="submission" date="2018-04" db="EMBL/GenBank/DDBJ databases">
        <title>Genome of Nocardioides gansuensis WSJ-1.</title>
        <authorList>
            <person name="Wu S."/>
            <person name="Wang G."/>
        </authorList>
    </citation>
    <scope>NUCLEOTIDE SEQUENCE [LARGE SCALE GENOMIC DNA]</scope>
    <source>
        <strain evidence="2 3">WSJ-1</strain>
    </source>
</reference>
<protein>
    <submittedName>
        <fullName evidence="2">Uncharacterized protein</fullName>
    </submittedName>
</protein>
<evidence type="ECO:0000313" key="3">
    <source>
        <dbReference type="Proteomes" id="UP000246018"/>
    </source>
</evidence>
<keyword evidence="1" id="KW-0732">Signal</keyword>
<feature type="chain" id="PRO_5015612945" evidence="1">
    <location>
        <begin position="29"/>
        <end position="142"/>
    </location>
</feature>
<accession>A0A2T8FA14</accession>